<name>A0A1A8EDP5_NOTKA</name>
<accession>A0A1A8EDP5</accession>
<protein>
    <submittedName>
        <fullName evidence="2">Uncharacterized protein</fullName>
    </submittedName>
</protein>
<dbReference type="AlphaFoldDB" id="A0A1A8EDP5"/>
<dbReference type="EMBL" id="HAEA01015817">
    <property type="protein sequence ID" value="SBQ44298.1"/>
    <property type="molecule type" value="Transcribed_RNA"/>
</dbReference>
<reference evidence="2" key="1">
    <citation type="submission" date="2016-05" db="EMBL/GenBank/DDBJ databases">
        <authorList>
            <person name="Lavstsen T."/>
            <person name="Jespersen J.S."/>
        </authorList>
    </citation>
    <scope>NUCLEOTIDE SEQUENCE</scope>
    <source>
        <tissue evidence="2">Brain</tissue>
    </source>
</reference>
<feature type="non-terminal residue" evidence="2">
    <location>
        <position position="122"/>
    </location>
</feature>
<evidence type="ECO:0000313" key="2">
    <source>
        <dbReference type="EMBL" id="SBQ44298.1"/>
    </source>
</evidence>
<feature type="non-terminal residue" evidence="2">
    <location>
        <position position="1"/>
    </location>
</feature>
<sequence length="122" mass="13792">SCRPFCAFSPQTVKPRRLGSCCYRTRHQGHSSHPSHCCILLRGPQRLTNPMQAHRGWQISKRSALSLQDTSTTPLLMFGDRTLPWNRPSAPDKTRGNSSSWEEQRQQHLVAETPPGSVRTTL</sequence>
<evidence type="ECO:0000256" key="1">
    <source>
        <dbReference type="SAM" id="MobiDB-lite"/>
    </source>
</evidence>
<organism evidence="2">
    <name type="scientific">Nothobranchius kadleci</name>
    <name type="common">African annual killifish</name>
    <dbReference type="NCBI Taxonomy" id="1051664"/>
    <lineage>
        <taxon>Eukaryota</taxon>
        <taxon>Metazoa</taxon>
        <taxon>Chordata</taxon>
        <taxon>Craniata</taxon>
        <taxon>Vertebrata</taxon>
        <taxon>Euteleostomi</taxon>
        <taxon>Actinopterygii</taxon>
        <taxon>Neopterygii</taxon>
        <taxon>Teleostei</taxon>
        <taxon>Neoteleostei</taxon>
        <taxon>Acanthomorphata</taxon>
        <taxon>Ovalentaria</taxon>
        <taxon>Atherinomorphae</taxon>
        <taxon>Cyprinodontiformes</taxon>
        <taxon>Nothobranchiidae</taxon>
        <taxon>Nothobranchius</taxon>
    </lineage>
</organism>
<feature type="region of interest" description="Disordered" evidence="1">
    <location>
        <begin position="79"/>
        <end position="122"/>
    </location>
</feature>
<reference evidence="2" key="2">
    <citation type="submission" date="2016-06" db="EMBL/GenBank/DDBJ databases">
        <title>The genome of a short-lived fish provides insights into sex chromosome evolution and the genetic control of aging.</title>
        <authorList>
            <person name="Reichwald K."/>
            <person name="Felder M."/>
            <person name="Petzold A."/>
            <person name="Koch P."/>
            <person name="Groth M."/>
            <person name="Platzer M."/>
        </authorList>
    </citation>
    <scope>NUCLEOTIDE SEQUENCE</scope>
    <source>
        <tissue evidence="2">Brain</tissue>
    </source>
</reference>
<gene>
    <name evidence="2" type="primary">Nfu_g_1_005651</name>
</gene>
<proteinExistence type="predicted"/>